<dbReference type="InterPro" id="IPR008942">
    <property type="entry name" value="ENTH_VHS"/>
</dbReference>
<name>A0ABP0E6L2_9ASCO</name>
<feature type="compositionally biased region" description="Basic and acidic residues" evidence="1">
    <location>
        <begin position="165"/>
        <end position="178"/>
    </location>
</feature>
<organism evidence="3 4">
    <name type="scientific">[Candida] anglica</name>
    <dbReference type="NCBI Taxonomy" id="148631"/>
    <lineage>
        <taxon>Eukaryota</taxon>
        <taxon>Fungi</taxon>
        <taxon>Dikarya</taxon>
        <taxon>Ascomycota</taxon>
        <taxon>Saccharomycotina</taxon>
        <taxon>Pichiomycetes</taxon>
        <taxon>Debaryomycetaceae</taxon>
        <taxon>Kurtzmaniella</taxon>
    </lineage>
</organism>
<protein>
    <recommendedName>
        <fullName evidence="2">ENTH domain-containing protein</fullName>
    </recommendedName>
</protein>
<sequence length="300" mass="34703">MLNFSSIKKFKVSSTEQKIRQATNNEPLGPYGSELNELATLTFNPNKLPTIAAIIQKRLIVKSPTKNWRSILKTLTVVIFLLQSGSRQFLNWAKANMYNLIKGYRNFSCYDIKDVEIGEPIRTKSKSIINHVRDEEKLNRLRSNFEQLRNDMIIPGLKEYNLVSKHQDSPSGKSEERMRKSKSMVYQKTTSYELLDYEIPTTVRRPTLDCLPEEEMSNVPSDTINMNYTTTDMDRTRSSNYWTVDSNYGRSANYSTTTNHNNNTSNNIMHACSNNPFLQRNNRASSYHPTNPFIDVESLW</sequence>
<keyword evidence="4" id="KW-1185">Reference proteome</keyword>
<reference evidence="3 4" key="1">
    <citation type="submission" date="2024-01" db="EMBL/GenBank/DDBJ databases">
        <authorList>
            <consortium name="Genoscope - CEA"/>
            <person name="William W."/>
        </authorList>
    </citation>
    <scope>NUCLEOTIDE SEQUENCE [LARGE SCALE GENOMIC DNA]</scope>
    <source>
        <strain evidence="3 4">29B2s-10</strain>
    </source>
</reference>
<feature type="domain" description="ENTH" evidence="2">
    <location>
        <begin position="7"/>
        <end position="142"/>
    </location>
</feature>
<dbReference type="EMBL" id="OZ004253">
    <property type="protein sequence ID" value="CAK7892068.1"/>
    <property type="molecule type" value="Genomic_DNA"/>
</dbReference>
<dbReference type="PROSITE" id="PS50942">
    <property type="entry name" value="ENTH"/>
    <property type="match status" value="1"/>
</dbReference>
<dbReference type="SUPFAM" id="SSF48464">
    <property type="entry name" value="ENTH/VHS domain"/>
    <property type="match status" value="1"/>
</dbReference>
<evidence type="ECO:0000313" key="4">
    <source>
        <dbReference type="Proteomes" id="UP001497600"/>
    </source>
</evidence>
<dbReference type="Proteomes" id="UP001497600">
    <property type="component" value="Chromosome A"/>
</dbReference>
<evidence type="ECO:0000256" key="1">
    <source>
        <dbReference type="SAM" id="MobiDB-lite"/>
    </source>
</evidence>
<evidence type="ECO:0000313" key="3">
    <source>
        <dbReference type="EMBL" id="CAK7892068.1"/>
    </source>
</evidence>
<proteinExistence type="predicted"/>
<dbReference type="PANTHER" id="PTHR12276">
    <property type="entry name" value="EPSIN/ENT-RELATED"/>
    <property type="match status" value="1"/>
</dbReference>
<dbReference type="SMART" id="SM00273">
    <property type="entry name" value="ENTH"/>
    <property type="match status" value="1"/>
</dbReference>
<accession>A0ABP0E6L2</accession>
<dbReference type="Pfam" id="PF01417">
    <property type="entry name" value="ENTH"/>
    <property type="match status" value="1"/>
</dbReference>
<dbReference type="Gene3D" id="1.25.40.90">
    <property type="match status" value="1"/>
</dbReference>
<gene>
    <name evidence="3" type="ORF">CAAN4_A01310</name>
</gene>
<dbReference type="InterPro" id="IPR013809">
    <property type="entry name" value="ENTH"/>
</dbReference>
<evidence type="ECO:0000259" key="2">
    <source>
        <dbReference type="PROSITE" id="PS50942"/>
    </source>
</evidence>
<dbReference type="PANTHER" id="PTHR12276:SF110">
    <property type="entry name" value="EPSIN-1-RELATED"/>
    <property type="match status" value="1"/>
</dbReference>
<feature type="region of interest" description="Disordered" evidence="1">
    <location>
        <begin position="164"/>
        <end position="183"/>
    </location>
</feature>